<reference evidence="9" key="1">
    <citation type="submission" date="2017-07" db="EMBL/GenBank/DDBJ databases">
        <title>Taro Niue Genome Assembly and Annotation.</title>
        <authorList>
            <person name="Atibalentja N."/>
            <person name="Keating K."/>
            <person name="Fields C.J."/>
        </authorList>
    </citation>
    <scope>NUCLEOTIDE SEQUENCE</scope>
    <source>
        <strain evidence="9">Niue_2</strain>
        <tissue evidence="9">Leaf</tissue>
    </source>
</reference>
<dbReference type="Pfam" id="PF02817">
    <property type="entry name" value="E3_binding"/>
    <property type="match status" value="1"/>
</dbReference>
<evidence type="ECO:0000256" key="4">
    <source>
        <dbReference type="ARBA" id="ARBA00022823"/>
    </source>
</evidence>
<sequence length="666" mass="72546">PLPCRLPPSLVPVPPPPPLLLVAPPDRIAVGVDGVAACGQHDGVGEMGPPSPSGNVAPAAPAASAGGFSAAGDYSFIDEFYASKACRHFSSQAWVDPPAGAVIDVPLAQTGEGIAECELLKWFVEEVRLSEKSFFALVIELLICFSVIGENVEEFQRLCEVQSDKATIEITSRYKGKIQQILFTPGDIVKVGETLLKIFVEESQSSVSNPKCLYDVNDSDSSEYDSDGHSSLPSDENVRVVLSTPAVRHLAKKYGLNINDIKGTGKDGRVLKEDVLNYAASKVTSTELSSGLCGITEELSMLEEEKTALAGTMDQWICEDRKIQLRGFQRSMVKSMTMAAKVPHFHYLEEINCDALVKLKAAFQDDNTDPSIKHTYLPFLIKSLSLALDRYPLLNSSFREELNEVILKGSHNIGVAMATPFGLVVPNIKKVQSLSILETAAGCTVRITGLVLPTFSFCAEIRGITTPLLVQLKESVHRSVGPCSTTQLPKSARLRATIWAAAGRLDHVPPPKFPSWLDYTSPPRRLGHTPPPWRLQDKLANNNGRLIFSYFGQITRELSRLQQLAMSNKLNSEDICGGTITLSNIGAIGGKFGSPLLNLPEVAIIAIGRIQKLPRFKEDGTVYPAPITNVVIGADHRVVDGATVARFCNEWKLLIEKPELLLLRMR</sequence>
<accession>A0A843U5N3</accession>
<dbReference type="PANTHER" id="PTHR43178">
    <property type="entry name" value="DIHYDROLIPOAMIDE ACETYLTRANSFERASE COMPONENT OF PYRUVATE DEHYDROGENASE COMPLEX"/>
    <property type="match status" value="1"/>
</dbReference>
<keyword evidence="10" id="KW-1185">Reference proteome</keyword>
<dbReference type="InterPro" id="IPR003016">
    <property type="entry name" value="2-oxoA_DH_lipoyl-BS"/>
</dbReference>
<evidence type="ECO:0000256" key="7">
    <source>
        <dbReference type="RuleBase" id="RU003423"/>
    </source>
</evidence>
<comment type="cofactor">
    <cofactor evidence="1 7">
        <name>(R)-lipoate</name>
        <dbReference type="ChEBI" id="CHEBI:83088"/>
    </cofactor>
</comment>
<dbReference type="FunFam" id="4.10.320.10:FF:000009">
    <property type="entry name" value="Dihydrolipoamide acetyltransferase component of pyruvate dehydrogenase complex"/>
    <property type="match status" value="1"/>
</dbReference>
<feature type="non-terminal residue" evidence="9">
    <location>
        <position position="1"/>
    </location>
</feature>
<dbReference type="GO" id="GO:0005739">
    <property type="term" value="C:mitochondrion"/>
    <property type="evidence" value="ECO:0007669"/>
    <property type="project" value="TreeGrafter"/>
</dbReference>
<dbReference type="PROSITE" id="PS00189">
    <property type="entry name" value="LIPOYL"/>
    <property type="match status" value="1"/>
</dbReference>
<evidence type="ECO:0000256" key="6">
    <source>
        <dbReference type="ARBA" id="ARBA00023315"/>
    </source>
</evidence>
<name>A0A843U5N3_COLES</name>
<proteinExistence type="inferred from homology"/>
<keyword evidence="6 7" id="KW-0012">Acyltransferase</keyword>
<dbReference type="CDD" id="cd06849">
    <property type="entry name" value="lipoyl_domain"/>
    <property type="match status" value="1"/>
</dbReference>
<gene>
    <name evidence="9" type="ORF">Taro_009739</name>
</gene>
<dbReference type="AlphaFoldDB" id="A0A843U5N3"/>
<dbReference type="InterPro" id="IPR036625">
    <property type="entry name" value="E3-bd_dom_sf"/>
</dbReference>
<evidence type="ECO:0000313" key="9">
    <source>
        <dbReference type="EMBL" id="MQL77327.1"/>
    </source>
</evidence>
<dbReference type="GO" id="GO:0031405">
    <property type="term" value="F:lipoic acid binding"/>
    <property type="evidence" value="ECO:0007669"/>
    <property type="project" value="TreeGrafter"/>
</dbReference>
<dbReference type="EMBL" id="NMUH01000343">
    <property type="protein sequence ID" value="MQL77327.1"/>
    <property type="molecule type" value="Genomic_DNA"/>
</dbReference>
<dbReference type="Proteomes" id="UP000652761">
    <property type="component" value="Unassembled WGS sequence"/>
</dbReference>
<keyword evidence="4 7" id="KW-0450">Lipoyl</keyword>
<dbReference type="Gene3D" id="2.40.50.100">
    <property type="match status" value="1"/>
</dbReference>
<dbReference type="PROSITE" id="PS51826">
    <property type="entry name" value="PSBD"/>
    <property type="match status" value="1"/>
</dbReference>
<dbReference type="PANTHER" id="PTHR43178:SF14">
    <property type="entry name" value="LIPOAMIDE ACYLTRANSFERASE COMPONENT OF BRANCHED-CHAIN ALPHA-KETO ACID DEHYDROGENASE COMPLEX, MITOCHONDRIAL"/>
    <property type="match status" value="1"/>
</dbReference>
<dbReference type="Gene3D" id="4.10.320.10">
    <property type="entry name" value="E3-binding domain"/>
    <property type="match status" value="1"/>
</dbReference>
<dbReference type="InterPro" id="IPR001078">
    <property type="entry name" value="2-oxoacid_DH_actylTfrase"/>
</dbReference>
<keyword evidence="5" id="KW-0809">Transit peptide</keyword>
<feature type="domain" description="Peripheral subunit-binding (PSBD)" evidence="8">
    <location>
        <begin position="242"/>
        <end position="279"/>
    </location>
</feature>
<dbReference type="Pfam" id="PF00364">
    <property type="entry name" value="Biotin_lipoyl"/>
    <property type="match status" value="1"/>
</dbReference>
<dbReference type="InterPro" id="IPR023213">
    <property type="entry name" value="CAT-like_dom_sf"/>
</dbReference>
<dbReference type="InterPro" id="IPR004167">
    <property type="entry name" value="PSBD"/>
</dbReference>
<dbReference type="InterPro" id="IPR011053">
    <property type="entry name" value="Single_hybrid_motif"/>
</dbReference>
<dbReference type="Gene3D" id="3.30.559.10">
    <property type="entry name" value="Chloramphenicol acetyltransferase-like domain"/>
    <property type="match status" value="2"/>
</dbReference>
<dbReference type="InterPro" id="IPR050743">
    <property type="entry name" value="2-oxoacid_DH_E2_comp"/>
</dbReference>
<dbReference type="Pfam" id="PF00198">
    <property type="entry name" value="2-oxoacid_dh"/>
    <property type="match status" value="2"/>
</dbReference>
<dbReference type="GO" id="GO:0016407">
    <property type="term" value="F:acetyltransferase activity"/>
    <property type="evidence" value="ECO:0007669"/>
    <property type="project" value="TreeGrafter"/>
</dbReference>
<organism evidence="9 10">
    <name type="scientific">Colocasia esculenta</name>
    <name type="common">Wild taro</name>
    <name type="synonym">Arum esculentum</name>
    <dbReference type="NCBI Taxonomy" id="4460"/>
    <lineage>
        <taxon>Eukaryota</taxon>
        <taxon>Viridiplantae</taxon>
        <taxon>Streptophyta</taxon>
        <taxon>Embryophyta</taxon>
        <taxon>Tracheophyta</taxon>
        <taxon>Spermatophyta</taxon>
        <taxon>Magnoliopsida</taxon>
        <taxon>Liliopsida</taxon>
        <taxon>Araceae</taxon>
        <taxon>Aroideae</taxon>
        <taxon>Colocasieae</taxon>
        <taxon>Colocasia</taxon>
    </lineage>
</organism>
<evidence type="ECO:0000259" key="8">
    <source>
        <dbReference type="PROSITE" id="PS51826"/>
    </source>
</evidence>
<dbReference type="EC" id="2.3.1.-" evidence="7"/>
<evidence type="ECO:0000256" key="1">
    <source>
        <dbReference type="ARBA" id="ARBA00001938"/>
    </source>
</evidence>
<dbReference type="SUPFAM" id="SSF51230">
    <property type="entry name" value="Single hybrid motif"/>
    <property type="match status" value="1"/>
</dbReference>
<keyword evidence="3 7" id="KW-0808">Transferase</keyword>
<evidence type="ECO:0000313" key="10">
    <source>
        <dbReference type="Proteomes" id="UP000652761"/>
    </source>
</evidence>
<protein>
    <recommendedName>
        <fullName evidence="7">Dihydrolipoamide acetyltransferase component of pyruvate dehydrogenase complex</fullName>
        <ecNumber evidence="7">2.3.1.-</ecNumber>
    </recommendedName>
</protein>
<dbReference type="InterPro" id="IPR000089">
    <property type="entry name" value="Biotin_lipoyl"/>
</dbReference>
<evidence type="ECO:0000256" key="5">
    <source>
        <dbReference type="ARBA" id="ARBA00022946"/>
    </source>
</evidence>
<evidence type="ECO:0000256" key="3">
    <source>
        <dbReference type="ARBA" id="ARBA00022679"/>
    </source>
</evidence>
<comment type="caution">
    <text evidence="9">The sequence shown here is derived from an EMBL/GenBank/DDBJ whole genome shotgun (WGS) entry which is preliminary data.</text>
</comment>
<dbReference type="SUPFAM" id="SSF52777">
    <property type="entry name" value="CoA-dependent acyltransferases"/>
    <property type="match status" value="2"/>
</dbReference>
<comment type="similarity">
    <text evidence="2 7">Belongs to the 2-oxoacid dehydrogenase family.</text>
</comment>
<evidence type="ECO:0000256" key="2">
    <source>
        <dbReference type="ARBA" id="ARBA00007317"/>
    </source>
</evidence>
<dbReference type="SUPFAM" id="SSF47005">
    <property type="entry name" value="Peripheral subunit-binding domain of 2-oxo acid dehydrogenase complex"/>
    <property type="match status" value="1"/>
</dbReference>
<dbReference type="OrthoDB" id="15567at2759"/>